<dbReference type="EMBL" id="FP929127">
    <property type="protein sequence ID" value="CBX95566.1"/>
    <property type="molecule type" value="Genomic_DNA"/>
</dbReference>
<dbReference type="InParanoid" id="E4ZVE0"/>
<accession>E4ZVE0</accession>
<dbReference type="GeneID" id="13281415"/>
<feature type="region of interest" description="Disordered" evidence="1">
    <location>
        <begin position="1"/>
        <end position="20"/>
    </location>
</feature>
<keyword evidence="3" id="KW-1185">Reference proteome</keyword>
<evidence type="ECO:0000313" key="3">
    <source>
        <dbReference type="Proteomes" id="UP000002668"/>
    </source>
</evidence>
<sequence>MNAAIPATPHPATPAFPPHNIRSLKAASAGDCGPVQSHKPTSTCPVPGRYHTATPYPNQGHHETQILGLGGFPWCVGWYRLEG</sequence>
<dbReference type="VEuPathDB" id="FungiDB:LEMA_uP027180.1"/>
<protein>
    <submittedName>
        <fullName evidence="2">Predicted protein</fullName>
    </submittedName>
</protein>
<feature type="compositionally biased region" description="Pro residues" evidence="1">
    <location>
        <begin position="8"/>
        <end position="17"/>
    </location>
</feature>
<dbReference type="HOGENOM" id="CLU_2542985_0_0_1"/>
<dbReference type="Proteomes" id="UP000002668">
    <property type="component" value="Genome"/>
</dbReference>
<proteinExistence type="predicted"/>
<organism evidence="3">
    <name type="scientific">Leptosphaeria maculans (strain JN3 / isolate v23.1.3 / race Av1-4-5-6-7-8)</name>
    <name type="common">Blackleg fungus</name>
    <name type="synonym">Phoma lingam</name>
    <dbReference type="NCBI Taxonomy" id="985895"/>
    <lineage>
        <taxon>Eukaryota</taxon>
        <taxon>Fungi</taxon>
        <taxon>Dikarya</taxon>
        <taxon>Ascomycota</taxon>
        <taxon>Pezizomycotina</taxon>
        <taxon>Dothideomycetes</taxon>
        <taxon>Pleosporomycetidae</taxon>
        <taxon>Pleosporales</taxon>
        <taxon>Pleosporineae</taxon>
        <taxon>Leptosphaeriaceae</taxon>
        <taxon>Plenodomus</taxon>
        <taxon>Plenodomus lingam/Leptosphaeria maculans species complex</taxon>
    </lineage>
</organism>
<reference evidence="3" key="1">
    <citation type="journal article" date="2011" name="Nat. Commun.">
        <title>Effector diversification within compartments of the Leptosphaeria maculans genome affected by Repeat-Induced Point mutations.</title>
        <authorList>
            <person name="Rouxel T."/>
            <person name="Grandaubert J."/>
            <person name="Hane J.K."/>
            <person name="Hoede C."/>
            <person name="van de Wouw A.P."/>
            <person name="Couloux A."/>
            <person name="Dominguez V."/>
            <person name="Anthouard V."/>
            <person name="Bally P."/>
            <person name="Bourras S."/>
            <person name="Cozijnsen A.J."/>
            <person name="Ciuffetti L.M."/>
            <person name="Degrave A."/>
            <person name="Dilmaghani A."/>
            <person name="Duret L."/>
            <person name="Fudal I."/>
            <person name="Goodwin S.B."/>
            <person name="Gout L."/>
            <person name="Glaser N."/>
            <person name="Linglin J."/>
            <person name="Kema G.H.J."/>
            <person name="Lapalu N."/>
            <person name="Lawrence C.B."/>
            <person name="May K."/>
            <person name="Meyer M."/>
            <person name="Ollivier B."/>
            <person name="Poulain J."/>
            <person name="Schoch C.L."/>
            <person name="Simon A."/>
            <person name="Spatafora J.W."/>
            <person name="Stachowiak A."/>
            <person name="Turgeon B.G."/>
            <person name="Tyler B.M."/>
            <person name="Vincent D."/>
            <person name="Weissenbach J."/>
            <person name="Amselem J."/>
            <person name="Quesneville H."/>
            <person name="Oliver R.P."/>
            <person name="Wincker P."/>
            <person name="Balesdent M.-H."/>
            <person name="Howlett B.J."/>
        </authorList>
    </citation>
    <scope>NUCLEOTIDE SEQUENCE [LARGE SCALE GENOMIC DNA]</scope>
    <source>
        <strain evidence="3">JN3 / isolate v23.1.3 / race Av1-4-5-6-7-8</strain>
    </source>
</reference>
<evidence type="ECO:0000313" key="2">
    <source>
        <dbReference type="EMBL" id="CBX95566.1"/>
    </source>
</evidence>
<name>E4ZVE0_LEPMJ</name>
<gene>
    <name evidence="2" type="ORF">LEMA_uP027180.1</name>
</gene>
<evidence type="ECO:0000256" key="1">
    <source>
        <dbReference type="SAM" id="MobiDB-lite"/>
    </source>
</evidence>
<feature type="region of interest" description="Disordered" evidence="1">
    <location>
        <begin position="27"/>
        <end position="59"/>
    </location>
</feature>
<dbReference type="AlphaFoldDB" id="E4ZVE0"/>